<proteinExistence type="predicted"/>
<evidence type="ECO:0000256" key="1">
    <source>
        <dbReference type="SAM" id="Coils"/>
    </source>
</evidence>
<keyword evidence="3" id="KW-1185">Reference proteome</keyword>
<dbReference type="EMBL" id="DF238417">
    <property type="protein sequence ID" value="GAQ93359.1"/>
    <property type="molecule type" value="Genomic_DNA"/>
</dbReference>
<accession>A0A1Y1IUR4</accession>
<evidence type="ECO:0000313" key="2">
    <source>
        <dbReference type="EMBL" id="GAQ93359.1"/>
    </source>
</evidence>
<name>A0A1Y1IUR4_KLENI</name>
<evidence type="ECO:0000313" key="3">
    <source>
        <dbReference type="Proteomes" id="UP000054558"/>
    </source>
</evidence>
<organism evidence="2 3">
    <name type="scientific">Klebsormidium nitens</name>
    <name type="common">Green alga</name>
    <name type="synonym">Ulothrix nitens</name>
    <dbReference type="NCBI Taxonomy" id="105231"/>
    <lineage>
        <taxon>Eukaryota</taxon>
        <taxon>Viridiplantae</taxon>
        <taxon>Streptophyta</taxon>
        <taxon>Klebsormidiophyceae</taxon>
        <taxon>Klebsormidiales</taxon>
        <taxon>Klebsormidiaceae</taxon>
        <taxon>Klebsormidium</taxon>
    </lineage>
</organism>
<gene>
    <name evidence="2" type="ORF">KFL_014680010</name>
</gene>
<keyword evidence="1" id="KW-0175">Coiled coil</keyword>
<sequence length="373" mass="43356">MAKRKYTLQIADGMSVDINIERKRTEGNVRVYTAAEAIQEKERKAAERERVREEKKARLLKERKAKEDERNEKKIAEILALADETRQMIREMREVVEQIDSEEVLLKDKVAGLFKLMRCAMYESDEIEVEEVPEFLDRCTLCGTAKSLHEVFLALDDELHPAWMCLSCRTGLARSVAFDERLTMVRQERRRILEELMGRDDPLLKGIYLTFSEIFDKMQENSRRMTAAEEAEEKKVDARVSQLAKWDKVESKLPTYESLKALSTLTEQLPKMRNQLEPVESTYMQFFSEKYEDKLIKKSVANRISASKRRCDVVVETLRRIEENGGETLGDDLAGMVLREIERQSMRETYVNAVAKERKRARERSATGNPNPS</sequence>
<protein>
    <submittedName>
        <fullName evidence="2">Uncharacterized protein</fullName>
    </submittedName>
</protein>
<reference evidence="2 3" key="1">
    <citation type="journal article" date="2014" name="Nat. Commun.">
        <title>Klebsormidium flaccidum genome reveals primary factors for plant terrestrial adaptation.</title>
        <authorList>
            <person name="Hori K."/>
            <person name="Maruyama F."/>
            <person name="Fujisawa T."/>
            <person name="Togashi T."/>
            <person name="Yamamoto N."/>
            <person name="Seo M."/>
            <person name="Sato S."/>
            <person name="Yamada T."/>
            <person name="Mori H."/>
            <person name="Tajima N."/>
            <person name="Moriyama T."/>
            <person name="Ikeuchi M."/>
            <person name="Watanabe M."/>
            <person name="Wada H."/>
            <person name="Kobayashi K."/>
            <person name="Saito M."/>
            <person name="Masuda T."/>
            <person name="Sasaki-Sekimoto Y."/>
            <person name="Mashiguchi K."/>
            <person name="Awai K."/>
            <person name="Shimojima M."/>
            <person name="Masuda S."/>
            <person name="Iwai M."/>
            <person name="Nobusawa T."/>
            <person name="Narise T."/>
            <person name="Kondo S."/>
            <person name="Saito H."/>
            <person name="Sato R."/>
            <person name="Murakawa M."/>
            <person name="Ihara Y."/>
            <person name="Oshima-Yamada Y."/>
            <person name="Ohtaka K."/>
            <person name="Satoh M."/>
            <person name="Sonobe K."/>
            <person name="Ishii M."/>
            <person name="Ohtani R."/>
            <person name="Kanamori-Sato M."/>
            <person name="Honoki R."/>
            <person name="Miyazaki D."/>
            <person name="Mochizuki H."/>
            <person name="Umetsu J."/>
            <person name="Higashi K."/>
            <person name="Shibata D."/>
            <person name="Kamiya Y."/>
            <person name="Sato N."/>
            <person name="Nakamura Y."/>
            <person name="Tabata S."/>
            <person name="Ida S."/>
            <person name="Kurokawa K."/>
            <person name="Ohta H."/>
        </authorList>
    </citation>
    <scope>NUCLEOTIDE SEQUENCE [LARGE SCALE GENOMIC DNA]</scope>
    <source>
        <strain evidence="2 3">NIES-2285</strain>
    </source>
</reference>
<dbReference type="AlphaFoldDB" id="A0A1Y1IUR4"/>
<dbReference type="Proteomes" id="UP000054558">
    <property type="component" value="Unassembled WGS sequence"/>
</dbReference>
<feature type="coiled-coil region" evidence="1">
    <location>
        <begin position="34"/>
        <end position="102"/>
    </location>
</feature>